<evidence type="ECO:0000256" key="1">
    <source>
        <dbReference type="ARBA" id="ARBA00004377"/>
    </source>
</evidence>
<keyword evidence="7" id="KW-1133">Transmembrane helix</keyword>
<dbReference type="SUPFAM" id="SSF111369">
    <property type="entry name" value="HlyD-like secretion proteins"/>
    <property type="match status" value="1"/>
</dbReference>
<dbReference type="PANTHER" id="PTHR30386">
    <property type="entry name" value="MEMBRANE FUSION SUBUNIT OF EMRAB-TOLC MULTIDRUG EFFLUX PUMP"/>
    <property type="match status" value="1"/>
</dbReference>
<evidence type="ECO:0000256" key="5">
    <source>
        <dbReference type="ARBA" id="ARBA00022519"/>
    </source>
</evidence>
<dbReference type="PANTHER" id="PTHR30386:SF26">
    <property type="entry name" value="TRANSPORT PROTEIN COMB"/>
    <property type="match status" value="1"/>
</dbReference>
<comment type="subcellular location">
    <subcellularLocation>
        <location evidence="1 9">Cell inner membrane</location>
        <topology evidence="1 9">Single-pass membrane protein</topology>
    </subcellularLocation>
</comment>
<dbReference type="RefSeq" id="WP_176639130.1">
    <property type="nucleotide sequence ID" value="NZ_JABXXP010000033.1"/>
</dbReference>
<evidence type="ECO:0000256" key="7">
    <source>
        <dbReference type="ARBA" id="ARBA00022989"/>
    </source>
</evidence>
<name>A0A7Y7IU06_9PROT</name>
<evidence type="ECO:0000256" key="4">
    <source>
        <dbReference type="ARBA" id="ARBA00022475"/>
    </source>
</evidence>
<keyword evidence="4 9" id="KW-1003">Cell membrane</keyword>
<dbReference type="InterPro" id="IPR058982">
    <property type="entry name" value="Beta-barrel_AprE"/>
</dbReference>
<feature type="domain" description="AprE-like beta-barrel" evidence="10">
    <location>
        <begin position="353"/>
        <end position="457"/>
    </location>
</feature>
<evidence type="ECO:0000313" key="12">
    <source>
        <dbReference type="Proteomes" id="UP000534870"/>
    </source>
</evidence>
<keyword evidence="6" id="KW-0812">Transmembrane</keyword>
<dbReference type="PRINTS" id="PR01490">
    <property type="entry name" value="RTXTOXIND"/>
</dbReference>
<dbReference type="GO" id="GO:0005886">
    <property type="term" value="C:plasma membrane"/>
    <property type="evidence" value="ECO:0007669"/>
    <property type="project" value="UniProtKB-SubCell"/>
</dbReference>
<dbReference type="Gene3D" id="2.40.50.100">
    <property type="match status" value="1"/>
</dbReference>
<comment type="similarity">
    <text evidence="2 9">Belongs to the membrane fusion protein (MFP) (TC 8.A.1) family.</text>
</comment>
<dbReference type="Proteomes" id="UP000534870">
    <property type="component" value="Unassembled WGS sequence"/>
</dbReference>
<dbReference type="Pfam" id="PF26002">
    <property type="entry name" value="Beta-barrel_AprE"/>
    <property type="match status" value="1"/>
</dbReference>
<reference evidence="11 12" key="1">
    <citation type="submission" date="2020-06" db="EMBL/GenBank/DDBJ databases">
        <title>Description of novel acetic acid bacteria.</title>
        <authorList>
            <person name="Sombolestani A."/>
        </authorList>
    </citation>
    <scope>NUCLEOTIDE SEQUENCE [LARGE SCALE GENOMIC DNA]</scope>
    <source>
        <strain evidence="11 12">LMG 31431</strain>
    </source>
</reference>
<dbReference type="InterPro" id="IPR050739">
    <property type="entry name" value="MFP"/>
</dbReference>
<dbReference type="AlphaFoldDB" id="A0A7Y7IU06"/>
<keyword evidence="5 9" id="KW-0997">Cell inner membrane</keyword>
<protein>
    <recommendedName>
        <fullName evidence="9">Membrane fusion protein (MFP) family protein</fullName>
    </recommendedName>
</protein>
<evidence type="ECO:0000313" key="11">
    <source>
        <dbReference type="EMBL" id="NVN10353.1"/>
    </source>
</evidence>
<dbReference type="GO" id="GO:0015031">
    <property type="term" value="P:protein transport"/>
    <property type="evidence" value="ECO:0007669"/>
    <property type="project" value="InterPro"/>
</dbReference>
<proteinExistence type="inferred from homology"/>
<comment type="caution">
    <text evidence="11">The sequence shown here is derived from an EMBL/GenBank/DDBJ whole genome shotgun (WGS) entry which is preliminary data.</text>
</comment>
<accession>A0A7Y7IU06</accession>
<evidence type="ECO:0000256" key="9">
    <source>
        <dbReference type="RuleBase" id="RU365093"/>
    </source>
</evidence>
<evidence type="ECO:0000256" key="3">
    <source>
        <dbReference type="ARBA" id="ARBA00022448"/>
    </source>
</evidence>
<dbReference type="EMBL" id="JABXXP010000033">
    <property type="protein sequence ID" value="NVN10353.1"/>
    <property type="molecule type" value="Genomic_DNA"/>
</dbReference>
<gene>
    <name evidence="11" type="ORF">HUK84_04175</name>
</gene>
<evidence type="ECO:0000259" key="10">
    <source>
        <dbReference type="Pfam" id="PF26002"/>
    </source>
</evidence>
<evidence type="ECO:0000256" key="8">
    <source>
        <dbReference type="ARBA" id="ARBA00023136"/>
    </source>
</evidence>
<evidence type="ECO:0000256" key="6">
    <source>
        <dbReference type="ARBA" id="ARBA00022692"/>
    </source>
</evidence>
<dbReference type="NCBIfam" id="TIGR01843">
    <property type="entry name" value="type_I_hlyD"/>
    <property type="match status" value="1"/>
</dbReference>
<organism evidence="11 12">
    <name type="scientific">Nguyenibacter vanlangensis</name>
    <dbReference type="NCBI Taxonomy" id="1216886"/>
    <lineage>
        <taxon>Bacteria</taxon>
        <taxon>Pseudomonadati</taxon>
        <taxon>Pseudomonadota</taxon>
        <taxon>Alphaproteobacteria</taxon>
        <taxon>Acetobacterales</taxon>
        <taxon>Acetobacteraceae</taxon>
        <taxon>Nguyenibacter</taxon>
    </lineage>
</organism>
<keyword evidence="3 9" id="KW-0813">Transport</keyword>
<sequence>MSHSDATSPAAPLAAPLVAPLAANDPFSPRDLPPALLEFHSPSTALINLPPTASARHTTWVVVAMAVASFVAMGVFPLDRVVSAGGHLVSTDPTLVVQPFDTSIVRSIDVHEGDFVRKGQVLARLDPTISTAELENRRAQVASYAAEVARLTAEAEGRQYAPDPRNPASVQEAATFLRRRQEYQAKIQDYDHQIAGQQSALQGALANAAMYAARARVASSVLSMRRTLQRDQVGSRLSTLGAQNDLMEVERAQIAARQDAAGARDKISALTAQRAAVISDWSAATLQQLSEAEHHLFDARSDYAKAQLRGSLVELRADRDAVVLTIARISVGAVVNTADRMMTLVPVGSGLEMDAVLRGADAGFVRTGDKALLKFATFPYDQYGGADATVRTISADSFSAGADEQEQRGHDAAPAAADGQHMFYRVRLRIDRMTLRGVPSFFRPRPGMPATVDIKVGRRTILQYLFSRIAPLATEGMREP</sequence>
<keyword evidence="8" id="KW-0472">Membrane</keyword>
<dbReference type="InterPro" id="IPR010129">
    <property type="entry name" value="T1SS_HlyD"/>
</dbReference>
<evidence type="ECO:0000256" key="2">
    <source>
        <dbReference type="ARBA" id="ARBA00009477"/>
    </source>
</evidence>